<dbReference type="InterPro" id="IPR019943">
    <property type="entry name" value="F420_FbiB_C"/>
</dbReference>
<evidence type="ECO:0000256" key="7">
    <source>
        <dbReference type="ARBA" id="ARBA00023134"/>
    </source>
</evidence>
<feature type="domain" description="Nitroreductase" evidence="11">
    <location>
        <begin position="242"/>
        <end position="411"/>
    </location>
</feature>
<dbReference type="GO" id="GO:0016491">
    <property type="term" value="F:oxidoreductase activity"/>
    <property type="evidence" value="ECO:0007669"/>
    <property type="project" value="UniProtKB-KW"/>
</dbReference>
<evidence type="ECO:0000256" key="5">
    <source>
        <dbReference type="ARBA" id="ARBA00022958"/>
    </source>
</evidence>
<evidence type="ECO:0000256" key="1">
    <source>
        <dbReference type="ARBA" id="ARBA00022598"/>
    </source>
</evidence>
<gene>
    <name evidence="13" type="ORF">SAMN04489712_102672</name>
</gene>
<accession>A0A1H5WD54</accession>
<dbReference type="InterPro" id="IPR002847">
    <property type="entry name" value="F420-0_gamma-glut_ligase-dom"/>
</dbReference>
<dbReference type="OrthoDB" id="9788295at2"/>
<keyword evidence="4" id="KW-0460">Magnesium</keyword>
<dbReference type="Gene3D" id="3.90.1660.10">
    <property type="entry name" value="CofE-like domain"/>
    <property type="match status" value="1"/>
</dbReference>
<dbReference type="EMBL" id="FNVO01000002">
    <property type="protein sequence ID" value="SEF97300.1"/>
    <property type="molecule type" value="Genomic_DNA"/>
</dbReference>
<feature type="compositionally biased region" description="Basic and acidic residues" evidence="10">
    <location>
        <begin position="416"/>
        <end position="431"/>
    </location>
</feature>
<evidence type="ECO:0000313" key="13">
    <source>
        <dbReference type="EMBL" id="SEF97300.1"/>
    </source>
</evidence>
<organism evidence="13 14">
    <name type="scientific">Thermomonospora echinospora</name>
    <dbReference type="NCBI Taxonomy" id="1992"/>
    <lineage>
        <taxon>Bacteria</taxon>
        <taxon>Bacillati</taxon>
        <taxon>Actinomycetota</taxon>
        <taxon>Actinomycetes</taxon>
        <taxon>Streptosporangiales</taxon>
        <taxon>Thermomonosporaceae</taxon>
        <taxon>Thermomonospora</taxon>
    </lineage>
</organism>
<dbReference type="Pfam" id="PF01996">
    <property type="entry name" value="F420_ligase"/>
    <property type="match status" value="1"/>
</dbReference>
<reference evidence="14" key="1">
    <citation type="submission" date="2016-10" db="EMBL/GenBank/DDBJ databases">
        <authorList>
            <person name="Varghese N."/>
            <person name="Submissions S."/>
        </authorList>
    </citation>
    <scope>NUCLEOTIDE SEQUENCE [LARGE SCALE GENOMIC DNA]</scope>
    <source>
        <strain evidence="14">DSM 43163</strain>
    </source>
</reference>
<proteinExistence type="inferred from homology"/>
<dbReference type="InterPro" id="IPR023661">
    <property type="entry name" value="FbiB"/>
</dbReference>
<keyword evidence="5" id="KW-0630">Potassium</keyword>
<dbReference type="NCBIfam" id="NF009810">
    <property type="entry name" value="PRK13294.1"/>
    <property type="match status" value="1"/>
</dbReference>
<dbReference type="SUPFAM" id="SSF144010">
    <property type="entry name" value="CofE-like"/>
    <property type="match status" value="1"/>
</dbReference>
<evidence type="ECO:0000259" key="12">
    <source>
        <dbReference type="Pfam" id="PF01996"/>
    </source>
</evidence>
<dbReference type="GO" id="GO:0046872">
    <property type="term" value="F:metal ion binding"/>
    <property type="evidence" value="ECO:0007669"/>
    <property type="project" value="UniProtKB-KW"/>
</dbReference>
<dbReference type="InterPro" id="IPR000415">
    <property type="entry name" value="Nitroreductase-like"/>
</dbReference>
<name>A0A1H5WD54_9ACTN</name>
<feature type="domain" description="Coenzyme F420:L-glutamate ligase-like" evidence="12">
    <location>
        <begin position="13"/>
        <end position="207"/>
    </location>
</feature>
<evidence type="ECO:0000256" key="10">
    <source>
        <dbReference type="SAM" id="MobiDB-lite"/>
    </source>
</evidence>
<keyword evidence="1 13" id="KW-0436">Ligase</keyword>
<dbReference type="FunFam" id="3.40.109.10:FF:000009">
    <property type="entry name" value="Coenzyme F420:L-glutamate ligase"/>
    <property type="match status" value="1"/>
</dbReference>
<evidence type="ECO:0000256" key="2">
    <source>
        <dbReference type="ARBA" id="ARBA00022723"/>
    </source>
</evidence>
<keyword evidence="7" id="KW-0342">GTP-binding</keyword>
<dbReference type="InterPro" id="IPR029479">
    <property type="entry name" value="Nitroreductase"/>
</dbReference>
<dbReference type="Pfam" id="PF00881">
    <property type="entry name" value="Nitroreductase"/>
    <property type="match status" value="1"/>
</dbReference>
<dbReference type="SUPFAM" id="SSF55469">
    <property type="entry name" value="FMN-dependent nitroreductase-like"/>
    <property type="match status" value="1"/>
</dbReference>
<dbReference type="GO" id="GO:0052618">
    <property type="term" value="F:coenzyme F420-0:L-glutamate ligase activity"/>
    <property type="evidence" value="ECO:0007669"/>
    <property type="project" value="TreeGrafter"/>
</dbReference>
<dbReference type="NCBIfam" id="TIGR03553">
    <property type="entry name" value="F420_FbiB_CTERM"/>
    <property type="match status" value="1"/>
</dbReference>
<dbReference type="PANTHER" id="PTHR47917:SF1">
    <property type="entry name" value="COENZYME F420:L-GLUTAMATE LIGASE"/>
    <property type="match status" value="1"/>
</dbReference>
<dbReference type="InterPro" id="IPR008225">
    <property type="entry name" value="F420-0_g-glutamyl_ligase"/>
</dbReference>
<dbReference type="PANTHER" id="PTHR47917">
    <property type="match status" value="1"/>
</dbReference>
<evidence type="ECO:0000256" key="4">
    <source>
        <dbReference type="ARBA" id="ARBA00022842"/>
    </source>
</evidence>
<keyword evidence="2" id="KW-0479">Metal-binding</keyword>
<keyword evidence="8" id="KW-0464">Manganese</keyword>
<keyword evidence="6" id="KW-0560">Oxidoreductase</keyword>
<keyword evidence="9" id="KW-0511">Multifunctional enzyme</keyword>
<dbReference type="AlphaFoldDB" id="A0A1H5WD54"/>
<keyword evidence="3" id="KW-0547">Nucleotide-binding</keyword>
<evidence type="ECO:0000256" key="9">
    <source>
        <dbReference type="ARBA" id="ARBA00023268"/>
    </source>
</evidence>
<dbReference type="Gene3D" id="3.30.1330.100">
    <property type="entry name" value="CofE-like"/>
    <property type="match status" value="1"/>
</dbReference>
<dbReference type="HAMAP" id="MF_01259">
    <property type="entry name" value="F420_ligase_FbiB"/>
    <property type="match status" value="1"/>
</dbReference>
<dbReference type="GO" id="GO:0005525">
    <property type="term" value="F:GTP binding"/>
    <property type="evidence" value="ECO:0007669"/>
    <property type="project" value="UniProtKB-KW"/>
</dbReference>
<keyword evidence="14" id="KW-1185">Reference proteome</keyword>
<dbReference type="RefSeq" id="WP_103936888.1">
    <property type="nucleotide sequence ID" value="NZ_FNVO01000002.1"/>
</dbReference>
<evidence type="ECO:0000259" key="11">
    <source>
        <dbReference type="Pfam" id="PF00881"/>
    </source>
</evidence>
<feature type="region of interest" description="Disordered" evidence="10">
    <location>
        <begin position="409"/>
        <end position="431"/>
    </location>
</feature>
<evidence type="ECO:0000313" key="14">
    <source>
        <dbReference type="Proteomes" id="UP000236723"/>
    </source>
</evidence>
<evidence type="ECO:0000256" key="3">
    <source>
        <dbReference type="ARBA" id="ARBA00022741"/>
    </source>
</evidence>
<evidence type="ECO:0000256" key="6">
    <source>
        <dbReference type="ARBA" id="ARBA00023002"/>
    </source>
</evidence>
<evidence type="ECO:0000256" key="8">
    <source>
        <dbReference type="ARBA" id="ARBA00023211"/>
    </source>
</evidence>
<dbReference type="Gene3D" id="3.40.109.10">
    <property type="entry name" value="NADH Oxidase"/>
    <property type="match status" value="1"/>
</dbReference>
<protein>
    <submittedName>
        <fullName evidence="13">Coenzyme F420-0 gamma-glutamyl ligase</fullName>
    </submittedName>
</protein>
<dbReference type="NCBIfam" id="TIGR01916">
    <property type="entry name" value="F420_cofE"/>
    <property type="match status" value="1"/>
</dbReference>
<sequence length="431" mass="45578">MSGAIEIFGVPGLPEVREGDDLAALIAGACAPADGDVLVVTSKIVSKAEGRVLAATDRSKAIDAETVRVVARRAHPGGETRIVETRQGLVLAAAGVDASNTAPGTVLLLPEDPDASARRIRAGLRERTGANVAVLVTDTLGRPWRTGLVDAAIGAAGLAPLADLRGRSDSYGNRLDATVTAVADEIASAAELVKGKLSGVPVAVVRGLGRLVTDADGPGARALIRPAAEDMFRYGSAEVLYARRTVREFTAEPVDPAAVRRAVAAAITAPAPHHTTPWRFVLLESADARTRLLDAMRDAWEADLRGDGFTEESIAKRLRRGEVLRRAPYLIVPCLVMDGSHDYPDPRRSRAEREMFLVAMGAGVQNLLVGLAVEGLGSCWVSSTMFCRDVVREVLDLPGDWDPMGAVGVGHAAAPPRERPPRVPDAFIETR</sequence>
<dbReference type="Proteomes" id="UP000236723">
    <property type="component" value="Unassembled WGS sequence"/>
</dbReference>